<evidence type="ECO:0000259" key="3">
    <source>
        <dbReference type="Pfam" id="PF00135"/>
    </source>
</evidence>
<sequence>MHTDSPKTSGGYYKFLNIQYGEPPIGDLRITRSIPHQTKRSVINIGSLECVCPQSNPFWLAVGGRWLSHYENSTTFPFEQTSETLLTSKYSALVLPEPEDPRISEDCLYLDVMVPQKIFDGAPNPTRSKNSSGASLFVWIYGGGYTSGSKEGVGNPAGLIKVAGMANGEGVVYVAMNYRLGAFGGISGPSLSASQSLALQWVQENIHLFGSDPNRVTVMGDSAGAGSVVFQITAYGGTKDPYCSNNP</sequence>
<name>A0A8H6LA58_9LECA</name>
<dbReference type="RefSeq" id="XP_037170708.1">
    <property type="nucleotide sequence ID" value="XM_037302129.1"/>
</dbReference>
<protein>
    <recommendedName>
        <fullName evidence="3">Carboxylesterase type B domain-containing protein</fullName>
    </recommendedName>
</protein>
<dbReference type="InterPro" id="IPR002018">
    <property type="entry name" value="CarbesteraseB"/>
</dbReference>
<accession>A0A8H6LA58</accession>
<dbReference type="SUPFAM" id="SSF53474">
    <property type="entry name" value="alpha/beta-Hydrolases"/>
    <property type="match status" value="1"/>
</dbReference>
<comment type="caution">
    <text evidence="4">The sequence shown here is derived from an EMBL/GenBank/DDBJ whole genome shotgun (WGS) entry which is preliminary data.</text>
</comment>
<evidence type="ECO:0000256" key="2">
    <source>
        <dbReference type="ARBA" id="ARBA00022801"/>
    </source>
</evidence>
<dbReference type="PANTHER" id="PTHR43918:SF4">
    <property type="entry name" value="CARBOXYLIC ESTER HYDROLASE"/>
    <property type="match status" value="1"/>
</dbReference>
<dbReference type="OrthoDB" id="408631at2759"/>
<dbReference type="InterPro" id="IPR029058">
    <property type="entry name" value="AB_hydrolase_fold"/>
</dbReference>
<keyword evidence="2" id="KW-0378">Hydrolase</keyword>
<dbReference type="EMBL" id="JACCJC010000001">
    <property type="protein sequence ID" value="KAF6241468.1"/>
    <property type="molecule type" value="Genomic_DNA"/>
</dbReference>
<evidence type="ECO:0000313" key="4">
    <source>
        <dbReference type="EMBL" id="KAF6241468.1"/>
    </source>
</evidence>
<keyword evidence="5" id="KW-1185">Reference proteome</keyword>
<dbReference type="PANTHER" id="PTHR43918">
    <property type="entry name" value="ACETYLCHOLINESTERASE"/>
    <property type="match status" value="1"/>
</dbReference>
<dbReference type="GO" id="GO:0052689">
    <property type="term" value="F:carboxylic ester hydrolase activity"/>
    <property type="evidence" value="ECO:0007669"/>
    <property type="project" value="TreeGrafter"/>
</dbReference>
<comment type="similarity">
    <text evidence="1">Belongs to the type-B carboxylesterase/lipase family.</text>
</comment>
<reference evidence="4 5" key="1">
    <citation type="journal article" date="2020" name="Genomics">
        <title>Complete, high-quality genomes from long-read metagenomic sequencing of two wolf lichen thalli reveals enigmatic genome architecture.</title>
        <authorList>
            <person name="McKenzie S.K."/>
            <person name="Walston R.F."/>
            <person name="Allen J.L."/>
        </authorList>
    </citation>
    <scope>NUCLEOTIDE SEQUENCE [LARGE SCALE GENOMIC DNA]</scope>
    <source>
        <strain evidence="4">WasteWater2</strain>
    </source>
</reference>
<gene>
    <name evidence="4" type="ORF">HO173_000178</name>
</gene>
<dbReference type="Proteomes" id="UP000578531">
    <property type="component" value="Unassembled WGS sequence"/>
</dbReference>
<proteinExistence type="inferred from homology"/>
<evidence type="ECO:0000313" key="5">
    <source>
        <dbReference type="Proteomes" id="UP000578531"/>
    </source>
</evidence>
<dbReference type="InterPro" id="IPR050654">
    <property type="entry name" value="AChE-related_enzymes"/>
</dbReference>
<evidence type="ECO:0000256" key="1">
    <source>
        <dbReference type="ARBA" id="ARBA00005964"/>
    </source>
</evidence>
<dbReference type="Gene3D" id="3.40.50.1820">
    <property type="entry name" value="alpha/beta hydrolase"/>
    <property type="match status" value="1"/>
</dbReference>
<dbReference type="AlphaFoldDB" id="A0A8H6LA58"/>
<feature type="domain" description="Carboxylesterase type B" evidence="3">
    <location>
        <begin position="8"/>
        <end position="233"/>
    </location>
</feature>
<organism evidence="4 5">
    <name type="scientific">Letharia columbiana</name>
    <dbReference type="NCBI Taxonomy" id="112416"/>
    <lineage>
        <taxon>Eukaryota</taxon>
        <taxon>Fungi</taxon>
        <taxon>Dikarya</taxon>
        <taxon>Ascomycota</taxon>
        <taxon>Pezizomycotina</taxon>
        <taxon>Lecanoromycetes</taxon>
        <taxon>OSLEUM clade</taxon>
        <taxon>Lecanoromycetidae</taxon>
        <taxon>Lecanorales</taxon>
        <taxon>Lecanorineae</taxon>
        <taxon>Parmeliaceae</taxon>
        <taxon>Letharia</taxon>
    </lineage>
</organism>
<dbReference type="Pfam" id="PF00135">
    <property type="entry name" value="COesterase"/>
    <property type="match status" value="1"/>
</dbReference>
<dbReference type="GeneID" id="59281858"/>